<dbReference type="Proteomes" id="UP000596074">
    <property type="component" value="Chromosome"/>
</dbReference>
<evidence type="ECO:0000313" key="3">
    <source>
        <dbReference type="Proteomes" id="UP000596074"/>
    </source>
</evidence>
<accession>A0A9X7UV79</accession>
<dbReference type="AlphaFoldDB" id="A0A9X7UV79"/>
<proteinExistence type="predicted"/>
<keyword evidence="3" id="KW-1185">Reference proteome</keyword>
<sequence>MTIRHSALYTGTLRHRRFAPVQNTLQYRVYMVLLDLDETDAVMQLHPLWRSRPGWLSWAQFRRSDYFAGQQAQQETAAQLKQAVVNAFAAELEETVVRVELLTNLRYFGYVVNPVSFYYGYRADGSLAGILAEITNTPWDERFHYTLSSHTGQPLPAPAVRPQRTLQLAAGKAYEYAFSKHFHVSPFNPLAMNYHWVIQQPAEQLRIHMDTLNQNENNRKDFDATLVLDRLPFTRANMTRVLWQYPFMTFKVVWGIYWNALKLWLKRSPFYDHPGHASPHRPYSTHNKISVPARPGKEHQQ</sequence>
<dbReference type="RefSeq" id="WP_228346018.1">
    <property type="nucleotide sequence ID" value="NZ_CP046056.1"/>
</dbReference>
<dbReference type="KEGG" id="vcw:GJQ55_02890"/>
<evidence type="ECO:0000313" key="2">
    <source>
        <dbReference type="EMBL" id="QQD23495.1"/>
    </source>
</evidence>
<dbReference type="PANTHER" id="PTHR33973">
    <property type="entry name" value="OS07G0153300 PROTEIN"/>
    <property type="match status" value="1"/>
</dbReference>
<feature type="region of interest" description="Disordered" evidence="1">
    <location>
        <begin position="276"/>
        <end position="301"/>
    </location>
</feature>
<dbReference type="InterPro" id="IPR010775">
    <property type="entry name" value="DUF1365"/>
</dbReference>
<evidence type="ECO:0000256" key="1">
    <source>
        <dbReference type="SAM" id="MobiDB-lite"/>
    </source>
</evidence>
<dbReference type="EMBL" id="CP046056">
    <property type="protein sequence ID" value="QQD23495.1"/>
    <property type="molecule type" value="Genomic_DNA"/>
</dbReference>
<dbReference type="PANTHER" id="PTHR33973:SF4">
    <property type="entry name" value="OS07G0153300 PROTEIN"/>
    <property type="match status" value="1"/>
</dbReference>
<dbReference type="Pfam" id="PF07103">
    <property type="entry name" value="DUF1365"/>
    <property type="match status" value="1"/>
</dbReference>
<name>A0A9X7UV79_9GAMM</name>
<reference evidence="2 3" key="1">
    <citation type="submission" date="2019-11" db="EMBL/GenBank/DDBJ databases">
        <title>Venatorbacter sp. nov. a predator of Campylobacter and other Gram-negative bacteria.</title>
        <authorList>
            <person name="Saeedi A."/>
            <person name="Cummings N.J."/>
            <person name="Connerton I.F."/>
            <person name="Connerton P.L."/>
        </authorList>
    </citation>
    <scope>NUCLEOTIDE SEQUENCE [LARGE SCALE GENOMIC DNA]</scope>
    <source>
        <strain evidence="2">XL5</strain>
    </source>
</reference>
<gene>
    <name evidence="2" type="ORF">GJQ55_02890</name>
</gene>
<protein>
    <submittedName>
        <fullName evidence="2">DUF1365 family protein</fullName>
    </submittedName>
</protein>
<organism evidence="2 3">
    <name type="scientific">Venatoribacter cucullus</name>
    <dbReference type="NCBI Taxonomy" id="2661630"/>
    <lineage>
        <taxon>Bacteria</taxon>
        <taxon>Pseudomonadati</taxon>
        <taxon>Pseudomonadota</taxon>
        <taxon>Gammaproteobacteria</taxon>
        <taxon>Oceanospirillales</taxon>
        <taxon>Oceanospirillaceae</taxon>
        <taxon>Venatoribacter</taxon>
    </lineage>
</organism>